<dbReference type="OrthoDB" id="4187847at2759"/>
<organism evidence="2 3">
    <name type="scientific">Penicillium salamii</name>
    <dbReference type="NCBI Taxonomy" id="1612424"/>
    <lineage>
        <taxon>Eukaryota</taxon>
        <taxon>Fungi</taxon>
        <taxon>Dikarya</taxon>
        <taxon>Ascomycota</taxon>
        <taxon>Pezizomycotina</taxon>
        <taxon>Eurotiomycetes</taxon>
        <taxon>Eurotiomycetidae</taxon>
        <taxon>Eurotiales</taxon>
        <taxon>Aspergillaceae</taxon>
        <taxon>Penicillium</taxon>
    </lineage>
</organism>
<evidence type="ECO:0000313" key="3">
    <source>
        <dbReference type="Proteomes" id="UP001152649"/>
    </source>
</evidence>
<feature type="transmembrane region" description="Helical" evidence="1">
    <location>
        <begin position="196"/>
        <end position="217"/>
    </location>
</feature>
<dbReference type="AlphaFoldDB" id="A0A9W4NHW5"/>
<feature type="transmembrane region" description="Helical" evidence="1">
    <location>
        <begin position="20"/>
        <end position="42"/>
    </location>
</feature>
<feature type="transmembrane region" description="Helical" evidence="1">
    <location>
        <begin position="70"/>
        <end position="89"/>
    </location>
</feature>
<sequence length="615" mass="68742">MSSAYEASMYRKGESSDAQTSWLSLFLIDLLKLLICAARLSAPASHKPITTKLRTTIRHLRARAGFWSPFRGFEISLISSFTLACLLSFTRACSSSILVEIVAQFCIGMLLAPWKMLLVHLVISEPSPKCFYQRIPGYRAWIKIAPAAAFQEIPISAYKLLQRAIETVNWCNLDSFLDLLIGTGSSSAIRVLIPPVVVYLAVIVTRAIFIRVAASMLPEEDKPIIPFDRSFGGKLKPSIRGSNGCLTLSDAWVTFDWPSRIRFTKFMFTSEGIALALQGAVTLSSLEGVLDFSIPLSFTSQPHESATNLVIRLAQHHGPEKTVRKGYRPAALIQATLKHVTSPDTFMTFFLLYIYEDLCSDDGHPVDSDITHALVIFEGFSSWEPEQINKLHEGLEKVAEASLVKTPQPTPTSLLSLQSSTPTETRQCVSVLRQNCLIHDRHRCVVSRKFDKAAARKRFTENAESCADDDGNLLKDDDSKNNALRTLDMFDPRIIHLIDGPQIDSPINALTLTLDYRRLFGEFQIYFERTGTRYQYRIDSTERSSFLRGPLFPIRHPAPSAPRLLDVHRAIAFIMKLSGAGEYIDELNVREDGSTHLGYLAGLRLGGWLDTLSVH</sequence>
<keyword evidence="1" id="KW-1133">Transmembrane helix</keyword>
<dbReference type="Proteomes" id="UP001152649">
    <property type="component" value="Unassembled WGS sequence"/>
</dbReference>
<keyword evidence="1" id="KW-0472">Membrane</keyword>
<accession>A0A9W4NHW5</accession>
<dbReference type="EMBL" id="CAJVPG010000180">
    <property type="protein sequence ID" value="CAG8368828.1"/>
    <property type="molecule type" value="Genomic_DNA"/>
</dbReference>
<comment type="caution">
    <text evidence="2">The sequence shown here is derived from an EMBL/GenBank/DDBJ whole genome shotgun (WGS) entry which is preliminary data.</text>
</comment>
<reference evidence="2" key="1">
    <citation type="submission" date="2021-07" db="EMBL/GenBank/DDBJ databases">
        <authorList>
            <person name="Branca A.L. A."/>
        </authorList>
    </citation>
    <scope>NUCLEOTIDE SEQUENCE</scope>
</reference>
<keyword evidence="1" id="KW-0812">Transmembrane</keyword>
<feature type="transmembrane region" description="Helical" evidence="1">
    <location>
        <begin position="101"/>
        <end position="123"/>
    </location>
</feature>
<evidence type="ECO:0000313" key="2">
    <source>
        <dbReference type="EMBL" id="CAG8368828.1"/>
    </source>
</evidence>
<proteinExistence type="predicted"/>
<name>A0A9W4NHW5_9EURO</name>
<gene>
    <name evidence="2" type="ORF">PSALAMII_LOCUS4537</name>
</gene>
<protein>
    <recommendedName>
        <fullName evidence="4">HNH nuclease domain-containing protein</fullName>
    </recommendedName>
</protein>
<keyword evidence="3" id="KW-1185">Reference proteome</keyword>
<evidence type="ECO:0000256" key="1">
    <source>
        <dbReference type="SAM" id="Phobius"/>
    </source>
</evidence>
<evidence type="ECO:0008006" key="4">
    <source>
        <dbReference type="Google" id="ProtNLM"/>
    </source>
</evidence>